<feature type="compositionally biased region" description="Low complexity" evidence="3">
    <location>
        <begin position="264"/>
        <end position="287"/>
    </location>
</feature>
<feature type="compositionally biased region" description="Low complexity" evidence="3">
    <location>
        <begin position="372"/>
        <end position="413"/>
    </location>
</feature>
<dbReference type="EMBL" id="BOLY01000002">
    <property type="protein sequence ID" value="GIZ40059.1"/>
    <property type="molecule type" value="Genomic_DNA"/>
</dbReference>
<dbReference type="InterPro" id="IPR002347">
    <property type="entry name" value="SDR_fam"/>
</dbReference>
<dbReference type="GeneID" id="68288988"/>
<accession>A0A9P3C9G6</accession>
<dbReference type="Pfam" id="PF00106">
    <property type="entry name" value="adh_short"/>
    <property type="match status" value="1"/>
</dbReference>
<feature type="region of interest" description="Disordered" evidence="3">
    <location>
        <begin position="263"/>
        <end position="557"/>
    </location>
</feature>
<dbReference type="SUPFAM" id="SSF51735">
    <property type="entry name" value="NAD(P)-binding Rossmann-fold domains"/>
    <property type="match status" value="1"/>
</dbReference>
<evidence type="ECO:0000313" key="4">
    <source>
        <dbReference type="EMBL" id="GIZ40059.1"/>
    </source>
</evidence>
<evidence type="ECO:0000313" key="5">
    <source>
        <dbReference type="Proteomes" id="UP000825890"/>
    </source>
</evidence>
<feature type="compositionally biased region" description="Gly residues" evidence="3">
    <location>
        <begin position="517"/>
        <end position="549"/>
    </location>
</feature>
<feature type="compositionally biased region" description="Low complexity" evidence="3">
    <location>
        <begin position="333"/>
        <end position="343"/>
    </location>
</feature>
<feature type="compositionally biased region" description="Gly residues" evidence="3">
    <location>
        <begin position="482"/>
        <end position="510"/>
    </location>
</feature>
<keyword evidence="2" id="KW-0560">Oxidoreductase</keyword>
<dbReference type="PRINTS" id="PR00081">
    <property type="entry name" value="GDHRDH"/>
</dbReference>
<keyword evidence="5" id="KW-1185">Reference proteome</keyword>
<comment type="caution">
    <text evidence="4">The sequence shown here is derived from an EMBL/GenBank/DDBJ whole genome shotgun (WGS) entry which is preliminary data.</text>
</comment>
<proteinExistence type="inferred from homology"/>
<organism evidence="4 5">
    <name type="scientific">Cercospora kikuchii</name>
    <dbReference type="NCBI Taxonomy" id="84275"/>
    <lineage>
        <taxon>Eukaryota</taxon>
        <taxon>Fungi</taxon>
        <taxon>Dikarya</taxon>
        <taxon>Ascomycota</taxon>
        <taxon>Pezizomycotina</taxon>
        <taxon>Dothideomycetes</taxon>
        <taxon>Dothideomycetidae</taxon>
        <taxon>Mycosphaerellales</taxon>
        <taxon>Mycosphaerellaceae</taxon>
        <taxon>Cercospora</taxon>
    </lineage>
</organism>
<reference evidence="4 5" key="1">
    <citation type="submission" date="2021-01" db="EMBL/GenBank/DDBJ databases">
        <title>Cercospora kikuchii MAFF 305040 whole genome shotgun sequence.</title>
        <authorList>
            <person name="Kashiwa T."/>
            <person name="Suzuki T."/>
        </authorList>
    </citation>
    <scope>NUCLEOTIDE SEQUENCE [LARGE SCALE GENOMIC DNA]</scope>
    <source>
        <strain evidence="4 5">MAFF 305040</strain>
    </source>
</reference>
<dbReference type="InterPro" id="IPR036291">
    <property type="entry name" value="NAD(P)-bd_dom_sf"/>
</dbReference>
<feature type="compositionally biased region" description="Low complexity" evidence="3">
    <location>
        <begin position="314"/>
        <end position="325"/>
    </location>
</feature>
<evidence type="ECO:0000256" key="2">
    <source>
        <dbReference type="ARBA" id="ARBA00023002"/>
    </source>
</evidence>
<evidence type="ECO:0000256" key="1">
    <source>
        <dbReference type="ARBA" id="ARBA00006484"/>
    </source>
</evidence>
<feature type="compositionally biased region" description="Low complexity" evidence="3">
    <location>
        <begin position="350"/>
        <end position="362"/>
    </location>
</feature>
<dbReference type="OrthoDB" id="1933717at2759"/>
<dbReference type="AlphaFoldDB" id="A0A9P3C9G6"/>
<protein>
    <recommendedName>
        <fullName evidence="6">Oxidoreductase</fullName>
    </recommendedName>
</protein>
<dbReference type="RefSeq" id="XP_044654546.1">
    <property type="nucleotide sequence ID" value="XM_044798611.1"/>
</dbReference>
<gene>
    <name evidence="4" type="ORF">CKM354_000341300</name>
</gene>
<dbReference type="GO" id="GO:0016616">
    <property type="term" value="F:oxidoreductase activity, acting on the CH-OH group of donors, NAD or NADP as acceptor"/>
    <property type="evidence" value="ECO:0007669"/>
    <property type="project" value="UniProtKB-ARBA"/>
</dbReference>
<evidence type="ECO:0008006" key="6">
    <source>
        <dbReference type="Google" id="ProtNLM"/>
    </source>
</evidence>
<name>A0A9P3C9G6_9PEZI</name>
<comment type="similarity">
    <text evidence="1">Belongs to the short-chain dehydrogenases/reductases (SDR) family.</text>
</comment>
<feature type="compositionally biased region" description="Low complexity" evidence="3">
    <location>
        <begin position="421"/>
        <end position="481"/>
    </location>
</feature>
<evidence type="ECO:0000256" key="3">
    <source>
        <dbReference type="SAM" id="MobiDB-lite"/>
    </source>
</evidence>
<dbReference type="FunFam" id="3.40.50.720:FF:000047">
    <property type="entry name" value="NADP-dependent L-serine/L-allo-threonine dehydrogenase"/>
    <property type="match status" value="1"/>
</dbReference>
<dbReference type="PRINTS" id="PR00080">
    <property type="entry name" value="SDRFAMILY"/>
</dbReference>
<dbReference type="PANTHER" id="PTHR42901:SF1">
    <property type="entry name" value="ALCOHOL DEHYDROGENASE"/>
    <property type="match status" value="1"/>
</dbReference>
<dbReference type="PANTHER" id="PTHR42901">
    <property type="entry name" value="ALCOHOL DEHYDROGENASE"/>
    <property type="match status" value="1"/>
</dbReference>
<sequence length="557" mass="58014">MSLAGKNVLITGASMGIGAAIARRLAKQKANLILLARNEKKLQELARELQVDSGRLVYCTADVSRYDQVEDAVRKAVKEVGDIDILVNNAGLALGAPEKFPDLKIEDIVTMTGTNINGYMFAAYAVLNAGGMKNRKRGTILNVTSVTGLEVPPFPGEAVYHSSKAAQEAFTNVLRAELQETNIKVLALRPGIVATHFHRQRVGGDRKLYDDFMEGMEPLLDDDVAEAAAFMIGSEERVSVTSISVTPTAQRTLQVIDRTWNARNQQGGSSSQQNNSQQGNQGGQQNSRDQRGSNNSGEQRCGMACFGHTTNIMSGGSQSNNQGNQHNDERRGSNNNQSNSQGNNDDRRGSSQQQNNSQSNQGQHKDQRSNESSHTNNASNNNDHNSQSSSGNNQSSGSSNNQSSSSSGNQNSNKNDHSSNKDNSNNSTNTQSGQNQNNSSSNNGSSNSNSTSNNNDNTQGNSSNNSSSNNKGSSNNSNSGNNGSGGGNNSGNNSSGGGSGNNSSGGGGGNHNNSGGSNSGGNGNNSGNSSSGGGSGNNNDSSGGGGGGDNNRMPGTY</sequence>
<dbReference type="Proteomes" id="UP000825890">
    <property type="component" value="Unassembled WGS sequence"/>
</dbReference>
<dbReference type="Gene3D" id="3.40.50.720">
    <property type="entry name" value="NAD(P)-binding Rossmann-like Domain"/>
    <property type="match status" value="1"/>
</dbReference>